<feature type="region of interest" description="Disordered" evidence="1">
    <location>
        <begin position="35"/>
        <end position="76"/>
    </location>
</feature>
<feature type="compositionally biased region" description="Basic and acidic residues" evidence="1">
    <location>
        <begin position="53"/>
        <end position="76"/>
    </location>
</feature>
<name>A0A4Z0C3K0_9BURK</name>
<evidence type="ECO:0000256" key="2">
    <source>
        <dbReference type="SAM" id="Phobius"/>
    </source>
</evidence>
<comment type="caution">
    <text evidence="3">The sequence shown here is derived from an EMBL/GenBank/DDBJ whole genome shotgun (WGS) entry which is preliminary data.</text>
</comment>
<dbReference type="OrthoDB" id="9843594at2"/>
<feature type="transmembrane region" description="Helical" evidence="2">
    <location>
        <begin position="305"/>
        <end position="324"/>
    </location>
</feature>
<dbReference type="EMBL" id="SMLL01000001">
    <property type="protein sequence ID" value="TFZ04789.1"/>
    <property type="molecule type" value="Genomic_DNA"/>
</dbReference>
<proteinExistence type="predicted"/>
<feature type="region of interest" description="Disordered" evidence="1">
    <location>
        <begin position="1"/>
        <end position="22"/>
    </location>
</feature>
<keyword evidence="2" id="KW-1133">Transmembrane helix</keyword>
<keyword evidence="4" id="KW-1185">Reference proteome</keyword>
<evidence type="ECO:0000256" key="1">
    <source>
        <dbReference type="SAM" id="MobiDB-lite"/>
    </source>
</evidence>
<feature type="compositionally biased region" description="Polar residues" evidence="1">
    <location>
        <begin position="35"/>
        <end position="51"/>
    </location>
</feature>
<keyword evidence="2" id="KW-0812">Transmembrane</keyword>
<keyword evidence="2" id="KW-0472">Membrane</keyword>
<evidence type="ECO:0000313" key="4">
    <source>
        <dbReference type="Proteomes" id="UP000297564"/>
    </source>
</evidence>
<evidence type="ECO:0008006" key="5">
    <source>
        <dbReference type="Google" id="ProtNLM"/>
    </source>
</evidence>
<dbReference type="Proteomes" id="UP000297564">
    <property type="component" value="Unassembled WGS sequence"/>
</dbReference>
<reference evidence="3 4" key="1">
    <citation type="submission" date="2019-03" db="EMBL/GenBank/DDBJ databases">
        <title>Ramlibacter rhizophilus CCTCC AB2015357, whole genome shotgun sequence.</title>
        <authorList>
            <person name="Zhang X."/>
            <person name="Feng G."/>
            <person name="Zhu H."/>
        </authorList>
    </citation>
    <scope>NUCLEOTIDE SEQUENCE [LARGE SCALE GENOMIC DNA]</scope>
    <source>
        <strain evidence="3 4">CCTCC AB2015357</strain>
    </source>
</reference>
<dbReference type="AlphaFoldDB" id="A0A4Z0C3K0"/>
<protein>
    <recommendedName>
        <fullName evidence="5">DUF883 family protein</fullName>
    </recommendedName>
</protein>
<evidence type="ECO:0000313" key="3">
    <source>
        <dbReference type="EMBL" id="TFZ04789.1"/>
    </source>
</evidence>
<sequence>MGSDTSTERGRAQNFDLGQSVHRVAQMAHEAIDRIQQTLESSSGPSGTSNAARYEEVQQRARQYGERAKEYGQKAREYGEQARQYGQQARERIHDQPLQSAAIAFAAGWVYSKVFMRTRHKVHVVKVPVPVVPPEFGDTLRAHGERAQGWMQSTGRRLGDSGHASMHRLGESGQHAMHRLGESSQHAMHKLGASTLVGLAGAKAVSSKLWDKTRAAMPRDMDQVKAGSYRYGTMAREQMQEHPAVGLGLAIALGAVAVKLMMPSDDADSRTSSPQPRQTLVVDKDGRAFGEPSGYQRVLIGSRPVMSGALALGMGVLLGAVLTARR</sequence>
<gene>
    <name evidence="3" type="ORF">EZ242_03295</name>
</gene>
<organism evidence="3 4">
    <name type="scientific">Ramlibacter rhizophilus</name>
    <dbReference type="NCBI Taxonomy" id="1781167"/>
    <lineage>
        <taxon>Bacteria</taxon>
        <taxon>Pseudomonadati</taxon>
        <taxon>Pseudomonadota</taxon>
        <taxon>Betaproteobacteria</taxon>
        <taxon>Burkholderiales</taxon>
        <taxon>Comamonadaceae</taxon>
        <taxon>Ramlibacter</taxon>
    </lineage>
</organism>
<accession>A0A4Z0C3K0</accession>
<feature type="compositionally biased region" description="Basic and acidic residues" evidence="1">
    <location>
        <begin position="1"/>
        <end position="11"/>
    </location>
</feature>